<protein>
    <submittedName>
        <fullName evidence="2">Uncharacterized protein</fullName>
    </submittedName>
</protein>
<evidence type="ECO:0000313" key="2">
    <source>
        <dbReference type="EMBL" id="GAA4652148.1"/>
    </source>
</evidence>
<accession>A0ABP8V9D0</accession>
<feature type="signal peptide" evidence="1">
    <location>
        <begin position="1"/>
        <end position="27"/>
    </location>
</feature>
<sequence>MPSFISQYRVIFSITLVFSAICSNVFAADNSHALVKGKELTPEARVEAINQIKLVKPQVMETDALFSAEEPDYSKKLFVDSGSFVVLSQNVEQQATKDVINSTLFAQLAASHDYDKNTQLVQWYKRYTEVMSIQGWDISDFDDSALVSVSTDLSVSEAIFDVLKTALTDPSDKAMVNAAISALKKLEKEGPFISLFNHSAIGANQANFQSSFVTTDPHGLVSMNLGYLVVGFTDLSTTILFLRVKEGESWIKSHSETIKLDYDVFNQVRDQIIEKLGDNARSQVAGIDL</sequence>
<feature type="chain" id="PRO_5046493842" evidence="1">
    <location>
        <begin position="28"/>
        <end position="289"/>
    </location>
</feature>
<reference evidence="3" key="1">
    <citation type="journal article" date="2019" name="Int. J. Syst. Evol. Microbiol.">
        <title>The Global Catalogue of Microorganisms (GCM) 10K type strain sequencing project: providing services to taxonomists for standard genome sequencing and annotation.</title>
        <authorList>
            <consortium name="The Broad Institute Genomics Platform"/>
            <consortium name="The Broad Institute Genome Sequencing Center for Infectious Disease"/>
            <person name="Wu L."/>
            <person name="Ma J."/>
        </authorList>
    </citation>
    <scope>NUCLEOTIDE SEQUENCE [LARGE SCALE GENOMIC DNA]</scope>
    <source>
        <strain evidence="3">JCM 17805</strain>
    </source>
</reference>
<name>A0ABP8V9D0_9GAMM</name>
<keyword evidence="3" id="KW-1185">Reference proteome</keyword>
<dbReference type="EMBL" id="BAABFL010000470">
    <property type="protein sequence ID" value="GAA4652148.1"/>
    <property type="molecule type" value="Genomic_DNA"/>
</dbReference>
<dbReference type="Proteomes" id="UP001500604">
    <property type="component" value="Unassembled WGS sequence"/>
</dbReference>
<evidence type="ECO:0000313" key="3">
    <source>
        <dbReference type="Proteomes" id="UP001500604"/>
    </source>
</evidence>
<dbReference type="RefSeq" id="WP_345198658.1">
    <property type="nucleotide sequence ID" value="NZ_BAABFL010000470.1"/>
</dbReference>
<gene>
    <name evidence="2" type="ORF">GCM10023116_44320</name>
</gene>
<keyword evidence="1" id="KW-0732">Signal</keyword>
<evidence type="ECO:0000256" key="1">
    <source>
        <dbReference type="SAM" id="SignalP"/>
    </source>
</evidence>
<comment type="caution">
    <text evidence="2">The sequence shown here is derived from an EMBL/GenBank/DDBJ whole genome shotgun (WGS) entry which is preliminary data.</text>
</comment>
<proteinExistence type="predicted"/>
<organism evidence="2 3">
    <name type="scientific">Kistimonas scapharcae</name>
    <dbReference type="NCBI Taxonomy" id="1036133"/>
    <lineage>
        <taxon>Bacteria</taxon>
        <taxon>Pseudomonadati</taxon>
        <taxon>Pseudomonadota</taxon>
        <taxon>Gammaproteobacteria</taxon>
        <taxon>Oceanospirillales</taxon>
        <taxon>Endozoicomonadaceae</taxon>
        <taxon>Kistimonas</taxon>
    </lineage>
</organism>